<protein>
    <submittedName>
        <fullName evidence="1">Phage tail sheath protein</fullName>
    </submittedName>
</protein>
<dbReference type="Proteomes" id="UP000192923">
    <property type="component" value="Unassembled WGS sequence"/>
</dbReference>
<proteinExistence type="predicted"/>
<keyword evidence="2" id="KW-1185">Reference proteome</keyword>
<accession>A0A1Y6CZD5</accession>
<dbReference type="AlphaFoldDB" id="A0A1Y6CZD5"/>
<dbReference type="EMBL" id="FXAM01000001">
    <property type="protein sequence ID" value="SMF93933.1"/>
    <property type="molecule type" value="Genomic_DNA"/>
</dbReference>
<dbReference type="STRING" id="1760988.SAMN02949497_1229"/>
<name>A0A1Y6CZD5_9GAMM</name>
<organism evidence="1 2">
    <name type="scientific">Methylomagnum ishizawai</name>
    <dbReference type="NCBI Taxonomy" id="1760988"/>
    <lineage>
        <taxon>Bacteria</taxon>
        <taxon>Pseudomonadati</taxon>
        <taxon>Pseudomonadota</taxon>
        <taxon>Gammaproteobacteria</taxon>
        <taxon>Methylococcales</taxon>
        <taxon>Methylococcaceae</taxon>
        <taxon>Methylomagnum</taxon>
    </lineage>
</organism>
<reference evidence="1 2" key="1">
    <citation type="submission" date="2016-12" db="EMBL/GenBank/DDBJ databases">
        <authorList>
            <person name="Song W.-J."/>
            <person name="Kurnit D.M."/>
        </authorList>
    </citation>
    <scope>NUCLEOTIDE SEQUENCE [LARGE SCALE GENOMIC DNA]</scope>
    <source>
        <strain evidence="1 2">175</strain>
    </source>
</reference>
<gene>
    <name evidence="1" type="ORF">SAMN02949497_1229</name>
</gene>
<evidence type="ECO:0000313" key="1">
    <source>
        <dbReference type="EMBL" id="SMF93933.1"/>
    </source>
</evidence>
<dbReference type="OrthoDB" id="7374774at2"/>
<evidence type="ECO:0000313" key="2">
    <source>
        <dbReference type="Proteomes" id="UP000192923"/>
    </source>
</evidence>
<dbReference type="RefSeq" id="WP_085210884.1">
    <property type="nucleotide sequence ID" value="NZ_FXAM01000001.1"/>
</dbReference>
<sequence length="663" mass="68817">MAFFFDGQLYITPAVVSRIDDTALANRNLTVGNVLAILGSAPALEPKTAYRFGGPQDAIDAGVDGEALVAVTACFDPSPETGAPATIVFVSPAPSTQAALTLLDAGSGNAIALTATRYGLGGNADKVKVESGTHKGKKITTQVGTRYYTQDDIHRDALSVQYHGVMADARLSVTNTQVTLEAPVGTAVATIGLNDFGTVQALADRISVTPGWLATVLDGNEDKPALNGLDALANQALASATVANVQFTGGAASAAITITATQIVLEAPTGTAVATLDLVTDNPTIADVVAAIDGLGGWTASVSGSLGAFTAAYQLRTTLQHDVKTSAYAIVGFTPVTVTGDLQACVDWFNSGSEGFVNARRAGALPPANQDWTYLAGGSDGSTTVQDWTAAFTALQAEDVQWVAPLSSNPAVWDMADAHCAYMSKVARSERRNFVGTATGTTDAAAIAAAKALNSDRTALVHLGAYLYNANGALTLYPAYVAAAMIAAGFAGQNPGQAMTNRALNVEGVERKLRVPTDTDPLIRGGVIPLENRPTGYFVCKSISAWLINDNYDKVEISVGAGYDFLARNLREALQPIVGRTGSPFRMADARTRCAAVLDELSKPEPNGIGLLVGDAENPPWKNLRLDLSGDVLAIQVDAAVGIPINYITIVVHARAYSGTLAA</sequence>